<evidence type="ECO:0000256" key="1">
    <source>
        <dbReference type="ARBA" id="ARBA00004141"/>
    </source>
</evidence>
<evidence type="ECO:0000313" key="10">
    <source>
        <dbReference type="EMBL" id="TCJ98855.1"/>
    </source>
</evidence>
<evidence type="ECO:0000256" key="5">
    <source>
        <dbReference type="ARBA" id="ARBA00022989"/>
    </source>
</evidence>
<comment type="caution">
    <text evidence="10">The sequence shown here is derived from an EMBL/GenBank/DDBJ whole genome shotgun (WGS) entry which is preliminary data.</text>
</comment>
<protein>
    <submittedName>
        <fullName evidence="10">GlpG protein</fullName>
    </submittedName>
</protein>
<keyword evidence="4" id="KW-0378">Hydrolase</keyword>
<dbReference type="Gene3D" id="1.20.1540.10">
    <property type="entry name" value="Rhomboid-like"/>
    <property type="match status" value="1"/>
</dbReference>
<dbReference type="GO" id="GO:0016020">
    <property type="term" value="C:membrane"/>
    <property type="evidence" value="ECO:0007669"/>
    <property type="project" value="UniProtKB-SubCell"/>
</dbReference>
<organism evidence="10 11">
    <name type="scientific">Volucribacter psittacicida</name>
    <dbReference type="NCBI Taxonomy" id="203482"/>
    <lineage>
        <taxon>Bacteria</taxon>
        <taxon>Pseudomonadati</taxon>
        <taxon>Pseudomonadota</taxon>
        <taxon>Gammaproteobacteria</taxon>
        <taxon>Pasteurellales</taxon>
        <taxon>Pasteurellaceae</taxon>
        <taxon>Volucribacter</taxon>
    </lineage>
</organism>
<dbReference type="SUPFAM" id="SSF144091">
    <property type="entry name" value="Rhomboid-like"/>
    <property type="match status" value="1"/>
</dbReference>
<dbReference type="PANTHER" id="PTHR43731:SF14">
    <property type="entry name" value="PRESENILIN-ASSOCIATED RHOMBOID-LIKE PROTEIN, MITOCHONDRIAL"/>
    <property type="match status" value="1"/>
</dbReference>
<evidence type="ECO:0000256" key="7">
    <source>
        <dbReference type="SAM" id="Phobius"/>
    </source>
</evidence>
<feature type="transmembrane region" description="Helical" evidence="7">
    <location>
        <begin position="227"/>
        <end position="252"/>
    </location>
</feature>
<proteinExistence type="inferred from homology"/>
<evidence type="ECO:0000259" key="9">
    <source>
        <dbReference type="Pfam" id="PF12122"/>
    </source>
</evidence>
<evidence type="ECO:0000256" key="2">
    <source>
        <dbReference type="ARBA" id="ARBA00009045"/>
    </source>
</evidence>
<evidence type="ECO:0000256" key="3">
    <source>
        <dbReference type="ARBA" id="ARBA00022692"/>
    </source>
</evidence>
<dbReference type="Proteomes" id="UP000294702">
    <property type="component" value="Unassembled WGS sequence"/>
</dbReference>
<reference evidence="10 11" key="1">
    <citation type="submission" date="2019-03" db="EMBL/GenBank/DDBJ databases">
        <title>Genomic Encyclopedia of Type Strains, Phase IV (KMG-IV): sequencing the most valuable type-strain genomes for metagenomic binning, comparative biology and taxonomic classification.</title>
        <authorList>
            <person name="Goeker M."/>
        </authorList>
    </citation>
    <scope>NUCLEOTIDE SEQUENCE [LARGE SCALE GENOMIC DNA]</scope>
    <source>
        <strain evidence="10 11">DSM 15534</strain>
    </source>
</reference>
<comment type="subcellular location">
    <subcellularLocation>
        <location evidence="1">Membrane</location>
        <topology evidence="1">Multi-pass membrane protein</topology>
    </subcellularLocation>
</comment>
<keyword evidence="3 7" id="KW-0812">Transmembrane</keyword>
<dbReference type="InterPro" id="IPR022764">
    <property type="entry name" value="Peptidase_S54_rhomboid_dom"/>
</dbReference>
<evidence type="ECO:0000313" key="11">
    <source>
        <dbReference type="Proteomes" id="UP000294702"/>
    </source>
</evidence>
<dbReference type="PANTHER" id="PTHR43731">
    <property type="entry name" value="RHOMBOID PROTEASE"/>
    <property type="match status" value="1"/>
</dbReference>
<feature type="transmembrane region" description="Helical" evidence="7">
    <location>
        <begin position="101"/>
        <end position="120"/>
    </location>
</feature>
<keyword evidence="6 7" id="KW-0472">Membrane</keyword>
<dbReference type="InterPro" id="IPR035952">
    <property type="entry name" value="Rhomboid-like_sf"/>
</dbReference>
<dbReference type="InterPro" id="IPR050925">
    <property type="entry name" value="Rhomboid_protease_S54"/>
</dbReference>
<dbReference type="AlphaFoldDB" id="A0A4V2PBV6"/>
<accession>A0A4V2PBV6</accession>
<dbReference type="GO" id="GO:0004252">
    <property type="term" value="F:serine-type endopeptidase activity"/>
    <property type="evidence" value="ECO:0007669"/>
    <property type="project" value="InterPro"/>
</dbReference>
<feature type="transmembrane region" description="Helical" evidence="7">
    <location>
        <begin position="176"/>
        <end position="196"/>
    </location>
</feature>
<name>A0A4V2PBV6_9PAST</name>
<evidence type="ECO:0000256" key="6">
    <source>
        <dbReference type="ARBA" id="ARBA00023136"/>
    </source>
</evidence>
<gene>
    <name evidence="10" type="ORF">EV694_1284</name>
</gene>
<feature type="transmembrane region" description="Helical" evidence="7">
    <location>
        <begin position="202"/>
        <end position="220"/>
    </location>
</feature>
<sequence length="286" mass="32617">MKLLLQSEIGALALHFRDYIRNKYGIELILEQTEQGDRLYIEEDNPYFADILQEREQFLQNPFDSRYEQASWQAGDIGFNVSQKKGGLFLVNFLWQYCPPFTLLISLVCIGLYLLSFFIGDEPIFLAMHYPAYSGEEWQLWRYISHSLVHLSLPHLLLNLTFWIYLGHIIEKNLGWWRLCVLYLSFALFSGIAQNWANGPAFFGLSGVVYGLMGYALVLDRFAKQSWFILPSGFTLMIIVGLISGFVAPWLGINVGNAAHISGLICGLIAGGITLFYQRLKATSME</sequence>
<evidence type="ECO:0000256" key="4">
    <source>
        <dbReference type="ARBA" id="ARBA00022801"/>
    </source>
</evidence>
<dbReference type="RefSeq" id="WP_132690604.1">
    <property type="nucleotide sequence ID" value="NZ_SMFT01000002.1"/>
</dbReference>
<keyword evidence="11" id="KW-1185">Reference proteome</keyword>
<comment type="similarity">
    <text evidence="2">Belongs to the peptidase S54 family.</text>
</comment>
<keyword evidence="5 7" id="KW-1133">Transmembrane helix</keyword>
<dbReference type="EMBL" id="SMFT01000002">
    <property type="protein sequence ID" value="TCJ98855.1"/>
    <property type="molecule type" value="Genomic_DNA"/>
</dbReference>
<dbReference type="Pfam" id="PF01694">
    <property type="entry name" value="Rhomboid"/>
    <property type="match status" value="1"/>
</dbReference>
<feature type="transmembrane region" description="Helical" evidence="7">
    <location>
        <begin position="140"/>
        <end position="164"/>
    </location>
</feature>
<dbReference type="InterPro" id="IPR022732">
    <property type="entry name" value="Peptidase_S54_GlpG_N"/>
</dbReference>
<dbReference type="OrthoDB" id="9778341at2"/>
<feature type="transmembrane region" description="Helical" evidence="7">
    <location>
        <begin position="258"/>
        <end position="277"/>
    </location>
</feature>
<evidence type="ECO:0000259" key="8">
    <source>
        <dbReference type="Pfam" id="PF01694"/>
    </source>
</evidence>
<feature type="domain" description="Peptidase S54 rhomboid" evidence="8">
    <location>
        <begin position="138"/>
        <end position="274"/>
    </location>
</feature>
<feature type="domain" description="Peptidase S54 GlpG peptidase N-terminal" evidence="9">
    <location>
        <begin position="1"/>
        <end position="77"/>
    </location>
</feature>
<dbReference type="Pfam" id="PF12122">
    <property type="entry name" value="Rhomboid_N"/>
    <property type="match status" value="1"/>
</dbReference>